<reference evidence="5 6" key="1">
    <citation type="submission" date="2019-11" db="EMBL/GenBank/DDBJ databases">
        <title>Acidiferrimicrobium australis gen. nov., sp. nov., an acidophilic and obligately heterotrophic, member of the Actinobacteria that catalyses dissimilatory oxido- reduction of iron isolated from metal-rich acidic water in Chile.</title>
        <authorList>
            <person name="Gonzalez D."/>
            <person name="Huber K."/>
            <person name="Hedrich S."/>
            <person name="Rojas-Villalobos C."/>
            <person name="Quatrini R."/>
            <person name="Dinamarca M.A."/>
            <person name="Schwarz A."/>
            <person name="Canales C."/>
            <person name="Nancucheo I."/>
        </authorList>
    </citation>
    <scope>NUCLEOTIDE SEQUENCE [LARGE SCALE GENOMIC DNA]</scope>
    <source>
        <strain evidence="5 6">USS-CCA1</strain>
    </source>
</reference>
<dbReference type="Proteomes" id="UP000437736">
    <property type="component" value="Unassembled WGS sequence"/>
</dbReference>
<dbReference type="InterPro" id="IPR029063">
    <property type="entry name" value="SAM-dependent_MTases_sf"/>
</dbReference>
<name>A0ABW9QX31_9ACTN</name>
<evidence type="ECO:0000256" key="4">
    <source>
        <dbReference type="PROSITE-ProRule" id="PRU01024"/>
    </source>
</evidence>
<keyword evidence="3 4" id="KW-0949">S-adenosyl-L-methionine</keyword>
<accession>A0ABW9QX31</accession>
<dbReference type="PANTHER" id="PTHR11061:SF30">
    <property type="entry name" value="TRNA (URACIL(54)-C(5))-METHYLTRANSFERASE"/>
    <property type="match status" value="1"/>
</dbReference>
<dbReference type="SUPFAM" id="SSF53335">
    <property type="entry name" value="S-adenosyl-L-methionine-dependent methyltransferases"/>
    <property type="match status" value="1"/>
</dbReference>
<feature type="non-terminal residue" evidence="5">
    <location>
        <position position="1"/>
    </location>
</feature>
<dbReference type="InterPro" id="IPR010280">
    <property type="entry name" value="U5_MeTrfase_fam"/>
</dbReference>
<gene>
    <name evidence="5" type="ORF">GHK86_14435</name>
</gene>
<keyword evidence="2 4" id="KW-0808">Transferase</keyword>
<evidence type="ECO:0000313" key="6">
    <source>
        <dbReference type="Proteomes" id="UP000437736"/>
    </source>
</evidence>
<feature type="binding site" evidence="4">
    <location>
        <position position="6"/>
    </location>
    <ligand>
        <name>S-adenosyl-L-methionine</name>
        <dbReference type="ChEBI" id="CHEBI:59789"/>
    </ligand>
</feature>
<proteinExistence type="inferred from homology"/>
<feature type="active site" description="Nucleophile" evidence="4">
    <location>
        <position position="33"/>
    </location>
</feature>
<evidence type="ECO:0000313" key="5">
    <source>
        <dbReference type="EMBL" id="MST33911.1"/>
    </source>
</evidence>
<protein>
    <recommendedName>
        <fullName evidence="7">Class I SAM-dependent RNA methyltransferase</fullName>
    </recommendedName>
</protein>
<dbReference type="PROSITE" id="PS01231">
    <property type="entry name" value="TRMA_2"/>
    <property type="match status" value="1"/>
</dbReference>
<evidence type="ECO:0000256" key="3">
    <source>
        <dbReference type="ARBA" id="ARBA00022691"/>
    </source>
</evidence>
<comment type="caution">
    <text evidence="5">The sequence shown here is derived from an EMBL/GenBank/DDBJ whole genome shotgun (WGS) entry which is preliminary data.</text>
</comment>
<dbReference type="EMBL" id="WJHE01000768">
    <property type="protein sequence ID" value="MST33911.1"/>
    <property type="molecule type" value="Genomic_DNA"/>
</dbReference>
<organism evidence="5 6">
    <name type="scientific">Acidiferrimicrobium australe</name>
    <dbReference type="NCBI Taxonomy" id="2664430"/>
    <lineage>
        <taxon>Bacteria</taxon>
        <taxon>Bacillati</taxon>
        <taxon>Actinomycetota</taxon>
        <taxon>Acidimicrobiia</taxon>
        <taxon>Acidimicrobiales</taxon>
        <taxon>Acidimicrobiaceae</taxon>
        <taxon>Acidiferrimicrobium</taxon>
    </lineage>
</organism>
<comment type="similarity">
    <text evidence="4">Belongs to the class I-like SAM-binding methyltransferase superfamily. RNA M5U methyltransferase family.</text>
</comment>
<dbReference type="PANTHER" id="PTHR11061">
    <property type="entry name" value="RNA M5U METHYLTRANSFERASE"/>
    <property type="match status" value="1"/>
</dbReference>
<keyword evidence="6" id="KW-1185">Reference proteome</keyword>
<dbReference type="PROSITE" id="PS51687">
    <property type="entry name" value="SAM_MT_RNA_M5U"/>
    <property type="match status" value="1"/>
</dbReference>
<keyword evidence="1 4" id="KW-0489">Methyltransferase</keyword>
<evidence type="ECO:0000256" key="1">
    <source>
        <dbReference type="ARBA" id="ARBA00022603"/>
    </source>
</evidence>
<dbReference type="InterPro" id="IPR030391">
    <property type="entry name" value="MeTrfase_TrmA_CS"/>
</dbReference>
<comment type="caution">
    <text evidence="4">Lacks conserved residue(s) required for the propagation of feature annotation.</text>
</comment>
<sequence>AAVIADPARPGLGRPGVAAVDGTGAAVLVLVSCDPASLGRDAGLLTAGGWALEAVTVVDAFPHTPHIECVSRFVRG</sequence>
<evidence type="ECO:0000256" key="2">
    <source>
        <dbReference type="ARBA" id="ARBA00022679"/>
    </source>
</evidence>
<evidence type="ECO:0008006" key="7">
    <source>
        <dbReference type="Google" id="ProtNLM"/>
    </source>
</evidence>
<dbReference type="Gene3D" id="3.40.50.150">
    <property type="entry name" value="Vaccinia Virus protein VP39"/>
    <property type="match status" value="1"/>
</dbReference>